<feature type="domain" description="SAM-dependent MTase RsmB/NOP-type" evidence="8">
    <location>
        <begin position="17"/>
        <end position="302"/>
    </location>
</feature>
<dbReference type="InterPro" id="IPR031340">
    <property type="entry name" value="RsmF_methylt_CI"/>
</dbReference>
<dbReference type="Pfam" id="PF17125">
    <property type="entry name" value="Methyltr_RsmF_N"/>
    <property type="match status" value="1"/>
</dbReference>
<comment type="similarity">
    <text evidence="1 7">Belongs to the class I-like SAM-binding methyltransferase superfamily. RsmB/NOP family.</text>
</comment>
<keyword evidence="2" id="KW-0963">Cytoplasm</keyword>
<dbReference type="InterPro" id="IPR049560">
    <property type="entry name" value="MeTrfase_RsmB-F_NOP2_cat"/>
</dbReference>
<dbReference type="SUPFAM" id="SSF53335">
    <property type="entry name" value="S-adenosyl-L-methionine-dependent methyltransferases"/>
    <property type="match status" value="1"/>
</dbReference>
<organism evidence="9 10">
    <name type="scientific">Heyndrickxia coagulans</name>
    <name type="common">Weizmannia coagulans</name>
    <dbReference type="NCBI Taxonomy" id="1398"/>
    <lineage>
        <taxon>Bacteria</taxon>
        <taxon>Bacillati</taxon>
        <taxon>Bacillota</taxon>
        <taxon>Bacilli</taxon>
        <taxon>Bacillales</taxon>
        <taxon>Bacillaceae</taxon>
        <taxon>Heyndrickxia</taxon>
    </lineage>
</organism>
<proteinExistence type="inferred from homology"/>
<dbReference type="PANTHER" id="PTHR22807">
    <property type="entry name" value="NOP2 YEAST -RELATED NOL1/NOP2/FMU SUN DOMAIN-CONTAINING"/>
    <property type="match status" value="1"/>
</dbReference>
<dbReference type="Pfam" id="PF17126">
    <property type="entry name" value="RsmF_methylt_CI"/>
    <property type="match status" value="1"/>
</dbReference>
<feature type="active site" description="Nucleophile" evidence="7">
    <location>
        <position position="231"/>
    </location>
</feature>
<dbReference type="GO" id="GO:0001510">
    <property type="term" value="P:RNA methylation"/>
    <property type="evidence" value="ECO:0007669"/>
    <property type="project" value="InterPro"/>
</dbReference>
<dbReference type="CDD" id="cd21147">
    <property type="entry name" value="RsmF_methylt_CTD1"/>
    <property type="match status" value="1"/>
</dbReference>
<name>A0A150K872_HEYCO</name>
<dbReference type="InterPro" id="IPR023267">
    <property type="entry name" value="RCMT"/>
</dbReference>
<evidence type="ECO:0000313" key="10">
    <source>
        <dbReference type="Proteomes" id="UP000075288"/>
    </source>
</evidence>
<keyword evidence="4 7" id="KW-0808">Transferase</keyword>
<comment type="caution">
    <text evidence="7">Lacks conserved residue(s) required for the propagation of feature annotation.</text>
</comment>
<comment type="caution">
    <text evidence="9">The sequence shown here is derived from an EMBL/GenBank/DDBJ whole genome shotgun (WGS) entry which is preliminary data.</text>
</comment>
<dbReference type="InterPro" id="IPR018314">
    <property type="entry name" value="RsmB/NOL1/NOP2-like_CS"/>
</dbReference>
<evidence type="ECO:0000256" key="7">
    <source>
        <dbReference type="PROSITE-ProRule" id="PRU01023"/>
    </source>
</evidence>
<dbReference type="OMA" id="EGMFRKN"/>
<sequence>MELPETFMEKMGQLLGKEAADFFRSYEEPRASGLRLNPAKISETEWHAHNPFQLEKIPFASGYYFDEEKDKPGKHPYHAAGLYYIQEPSAMFIAGQLGLEKGDKVLDLCAAPGGKSTQIASGIGENGFLLANEIHPKRARALSENIERLGFSNTVVTNETPEKLSRHFENYFDKILVDAPCSGEGMFRKDPEAARLWSQEHVEACAAKQRAILEHAWKMLKPGGTLVYSTCTFSPEENEQTIEAFLARHEDMALVPIPHEHGVGPGKPEWATEKRKDLSNTARLWPHRLKGEGHFAAKMRKHPGEAGQTVPPEKTTKLSKQQEKDWTTFAENTLQHFDPGRRSFFLYKNELFLLPFNCPQLKGLRLVRCGLHLGAFKKNRFEPNHALALSLKAGQCKHRTDLGAGSSECIRYLKGETLPGTKENRGWVLITVDGFPLGWSKEAGGILKNFYPKGLRIV</sequence>
<feature type="binding site" evidence="7">
    <location>
        <position position="178"/>
    </location>
    <ligand>
        <name>S-adenosyl-L-methionine</name>
        <dbReference type="ChEBI" id="CHEBI:59789"/>
    </ligand>
</feature>
<dbReference type="PROSITE" id="PS51686">
    <property type="entry name" value="SAM_MT_RSMB_NOP"/>
    <property type="match status" value="1"/>
</dbReference>
<dbReference type="PATRIC" id="fig|1398.26.peg.1068"/>
<dbReference type="PROSITE" id="PS01153">
    <property type="entry name" value="NOL1_NOP2_SUN"/>
    <property type="match status" value="1"/>
</dbReference>
<dbReference type="Pfam" id="PF13636">
    <property type="entry name" value="Methyltranf_PUA"/>
    <property type="match status" value="1"/>
</dbReference>
<dbReference type="RefSeq" id="WP_013859205.1">
    <property type="nucleotide sequence ID" value="NZ_LQYG01000015.1"/>
</dbReference>
<keyword evidence="5 7" id="KW-0949">S-adenosyl-L-methionine</keyword>
<dbReference type="PRINTS" id="PR02008">
    <property type="entry name" value="RCMTFAMILY"/>
</dbReference>
<dbReference type="Gene3D" id="3.40.50.150">
    <property type="entry name" value="Vaccinia Virus protein VP39"/>
    <property type="match status" value="1"/>
</dbReference>
<evidence type="ECO:0000256" key="3">
    <source>
        <dbReference type="ARBA" id="ARBA00022603"/>
    </source>
</evidence>
<reference evidence="9 10" key="1">
    <citation type="submission" date="2016-01" db="EMBL/GenBank/DDBJ databases">
        <title>Genome Sequences of Twelve Sporeforming Bacillus Species Isolated from Foods.</title>
        <authorList>
            <person name="Berendsen E.M."/>
            <person name="Wells-Bennik M.H."/>
            <person name="Krawcyk A.O."/>
            <person name="De Jong A."/>
            <person name="Holsappel S."/>
            <person name="Eijlander R.T."/>
            <person name="Kuipers O.P."/>
        </authorList>
    </citation>
    <scope>NUCLEOTIDE SEQUENCE [LARGE SCALE GENOMIC DNA]</scope>
    <source>
        <strain evidence="9 10">B4098</strain>
    </source>
</reference>
<evidence type="ECO:0000256" key="4">
    <source>
        <dbReference type="ARBA" id="ARBA00022679"/>
    </source>
</evidence>
<dbReference type="AlphaFoldDB" id="A0A150K872"/>
<gene>
    <name evidence="9" type="ORF">B4098_3349</name>
</gene>
<evidence type="ECO:0000256" key="1">
    <source>
        <dbReference type="ARBA" id="ARBA00007494"/>
    </source>
</evidence>
<feature type="binding site" evidence="7">
    <location>
        <begin position="109"/>
        <end position="115"/>
    </location>
    <ligand>
        <name>S-adenosyl-L-methionine</name>
        <dbReference type="ChEBI" id="CHEBI:59789"/>
    </ligand>
</feature>
<dbReference type="InterPro" id="IPR001678">
    <property type="entry name" value="MeTrfase_RsmB-F_NOP2_dom"/>
</dbReference>
<protein>
    <recommendedName>
        <fullName evidence="8">SAM-dependent MTase RsmB/NOP-type domain-containing protein</fullName>
    </recommendedName>
</protein>
<accession>A0A150K872</accession>
<evidence type="ECO:0000259" key="8">
    <source>
        <dbReference type="PROSITE" id="PS51686"/>
    </source>
</evidence>
<keyword evidence="6 7" id="KW-0694">RNA-binding</keyword>
<dbReference type="PANTHER" id="PTHR22807:SF30">
    <property type="entry name" value="28S RRNA (CYTOSINE(4447)-C(5))-METHYLTRANSFERASE-RELATED"/>
    <property type="match status" value="1"/>
</dbReference>
<keyword evidence="3 7" id="KW-0489">Methyltransferase</keyword>
<dbReference type="GO" id="GO:0008173">
    <property type="term" value="F:RNA methyltransferase activity"/>
    <property type="evidence" value="ECO:0007669"/>
    <property type="project" value="InterPro"/>
</dbReference>
<dbReference type="EMBL" id="LQYG01000015">
    <property type="protein sequence ID" value="KYC65561.1"/>
    <property type="molecule type" value="Genomic_DNA"/>
</dbReference>
<evidence type="ECO:0000256" key="6">
    <source>
        <dbReference type="ARBA" id="ARBA00022884"/>
    </source>
</evidence>
<dbReference type="CDD" id="cd02440">
    <property type="entry name" value="AdoMet_MTases"/>
    <property type="match status" value="1"/>
</dbReference>
<dbReference type="Pfam" id="PF01189">
    <property type="entry name" value="Methyltr_RsmB-F"/>
    <property type="match status" value="1"/>
</dbReference>
<evidence type="ECO:0000313" key="9">
    <source>
        <dbReference type="EMBL" id="KYC65561.1"/>
    </source>
</evidence>
<evidence type="ECO:0000256" key="5">
    <source>
        <dbReference type="ARBA" id="ARBA00022691"/>
    </source>
</evidence>
<dbReference type="Gene3D" id="2.30.130.60">
    <property type="match status" value="1"/>
</dbReference>
<feature type="binding site" evidence="7">
    <location>
        <position position="133"/>
    </location>
    <ligand>
        <name>S-adenosyl-L-methionine</name>
        <dbReference type="ChEBI" id="CHEBI:59789"/>
    </ligand>
</feature>
<dbReference type="Proteomes" id="UP000075288">
    <property type="component" value="Unassembled WGS sequence"/>
</dbReference>
<dbReference type="InterPro" id="IPR027391">
    <property type="entry name" value="Nol1_Nop2_Fmu_2"/>
</dbReference>
<evidence type="ECO:0000256" key="2">
    <source>
        <dbReference type="ARBA" id="ARBA00022490"/>
    </source>
</evidence>
<dbReference type="Gene3D" id="3.30.70.1170">
    <property type="entry name" value="Sun protein, domain 3"/>
    <property type="match status" value="1"/>
</dbReference>
<dbReference type="InterPro" id="IPR031341">
    <property type="entry name" value="Methyltr_RsmF_N"/>
</dbReference>
<dbReference type="InterPro" id="IPR029063">
    <property type="entry name" value="SAM-dependent_MTases_sf"/>
</dbReference>
<dbReference type="GO" id="GO:0003723">
    <property type="term" value="F:RNA binding"/>
    <property type="evidence" value="ECO:0007669"/>
    <property type="project" value="UniProtKB-UniRule"/>
</dbReference>